<name>A0A821QHK7_9NEOP</name>
<feature type="region of interest" description="Disordered" evidence="1">
    <location>
        <begin position="28"/>
        <end position="79"/>
    </location>
</feature>
<proteinExistence type="predicted"/>
<evidence type="ECO:0000313" key="2">
    <source>
        <dbReference type="EMBL" id="CAF4822484.1"/>
    </source>
</evidence>
<dbReference type="AlphaFoldDB" id="A0A821QHK7"/>
<accession>A0A821QHK7</accession>
<comment type="caution">
    <text evidence="2">The sequence shown here is derived from an EMBL/GenBank/DDBJ whole genome shotgun (WGS) entry which is preliminary data.</text>
</comment>
<feature type="compositionally biased region" description="Basic and acidic residues" evidence="1">
    <location>
        <begin position="38"/>
        <end position="48"/>
    </location>
</feature>
<reference evidence="2" key="1">
    <citation type="submission" date="2021-02" db="EMBL/GenBank/DDBJ databases">
        <authorList>
            <person name="Steward A R."/>
        </authorList>
    </citation>
    <scope>NUCLEOTIDE SEQUENCE</scope>
</reference>
<protein>
    <submittedName>
        <fullName evidence="2">Uncharacterized protein</fullName>
    </submittedName>
</protein>
<gene>
    <name evidence="2" type="ORF">PMACD_LOCUS4696</name>
</gene>
<evidence type="ECO:0000256" key="1">
    <source>
        <dbReference type="SAM" id="MobiDB-lite"/>
    </source>
</evidence>
<dbReference type="EMBL" id="CAJOBZ010000008">
    <property type="protein sequence ID" value="CAF4822484.1"/>
    <property type="molecule type" value="Genomic_DNA"/>
</dbReference>
<organism evidence="2 3">
    <name type="scientific">Pieris macdunnoughi</name>
    <dbReference type="NCBI Taxonomy" id="345717"/>
    <lineage>
        <taxon>Eukaryota</taxon>
        <taxon>Metazoa</taxon>
        <taxon>Ecdysozoa</taxon>
        <taxon>Arthropoda</taxon>
        <taxon>Hexapoda</taxon>
        <taxon>Insecta</taxon>
        <taxon>Pterygota</taxon>
        <taxon>Neoptera</taxon>
        <taxon>Endopterygota</taxon>
        <taxon>Lepidoptera</taxon>
        <taxon>Glossata</taxon>
        <taxon>Ditrysia</taxon>
        <taxon>Papilionoidea</taxon>
        <taxon>Pieridae</taxon>
        <taxon>Pierinae</taxon>
        <taxon>Pieris</taxon>
    </lineage>
</organism>
<evidence type="ECO:0000313" key="3">
    <source>
        <dbReference type="Proteomes" id="UP000663880"/>
    </source>
</evidence>
<sequence>MTKQQFWSTAQISDYAFLCEVGKGKAELGPAGIGASRRGGEGRLDRPQTHGGCAASGLHAHKQTVHRPISPDTNTEMLQ</sequence>
<keyword evidence="3" id="KW-1185">Reference proteome</keyword>
<dbReference type="Proteomes" id="UP000663880">
    <property type="component" value="Unassembled WGS sequence"/>
</dbReference>